<accession>A0ACA9QVQ5</accession>
<name>A0ACA9QVQ5_9GLOM</name>
<keyword evidence="2" id="KW-1185">Reference proteome</keyword>
<dbReference type="Proteomes" id="UP000789920">
    <property type="component" value="Unassembled WGS sequence"/>
</dbReference>
<evidence type="ECO:0000313" key="1">
    <source>
        <dbReference type="EMBL" id="CAG8766202.1"/>
    </source>
</evidence>
<evidence type="ECO:0000313" key="2">
    <source>
        <dbReference type="Proteomes" id="UP000789920"/>
    </source>
</evidence>
<proteinExistence type="predicted"/>
<reference evidence="1" key="1">
    <citation type="submission" date="2021-06" db="EMBL/GenBank/DDBJ databases">
        <authorList>
            <person name="Kallberg Y."/>
            <person name="Tangrot J."/>
            <person name="Rosling A."/>
        </authorList>
    </citation>
    <scope>NUCLEOTIDE SEQUENCE</scope>
    <source>
        <strain evidence="1">MA461A</strain>
    </source>
</reference>
<feature type="non-terminal residue" evidence="1">
    <location>
        <position position="82"/>
    </location>
</feature>
<organism evidence="1 2">
    <name type="scientific">Racocetra persica</name>
    <dbReference type="NCBI Taxonomy" id="160502"/>
    <lineage>
        <taxon>Eukaryota</taxon>
        <taxon>Fungi</taxon>
        <taxon>Fungi incertae sedis</taxon>
        <taxon>Mucoromycota</taxon>
        <taxon>Glomeromycotina</taxon>
        <taxon>Glomeromycetes</taxon>
        <taxon>Diversisporales</taxon>
        <taxon>Gigasporaceae</taxon>
        <taxon>Racocetra</taxon>
    </lineage>
</organism>
<gene>
    <name evidence="1" type="ORF">RPERSI_LOCUS15821</name>
</gene>
<sequence>MNDESADSYQWVLRQTKQTTRGYVPAVIMTDADLALDLAISEEYKQSYAMHYFYTARNSLVLEVFEQKWKQLIKKYNEPRVV</sequence>
<comment type="caution">
    <text evidence="1">The sequence shown here is derived from an EMBL/GenBank/DDBJ whole genome shotgun (WGS) entry which is preliminary data.</text>
</comment>
<protein>
    <submittedName>
        <fullName evidence="1">212_t:CDS:1</fullName>
    </submittedName>
</protein>
<dbReference type="EMBL" id="CAJVQC010038446">
    <property type="protein sequence ID" value="CAG8766202.1"/>
    <property type="molecule type" value="Genomic_DNA"/>
</dbReference>